<feature type="region of interest" description="Disordered" evidence="2">
    <location>
        <begin position="271"/>
        <end position="358"/>
    </location>
</feature>
<feature type="region of interest" description="Disordered" evidence="2">
    <location>
        <begin position="1"/>
        <end position="22"/>
    </location>
</feature>
<feature type="compositionally biased region" description="Basic and acidic residues" evidence="2">
    <location>
        <begin position="307"/>
        <end position="320"/>
    </location>
</feature>
<feature type="region of interest" description="Disordered" evidence="2">
    <location>
        <begin position="194"/>
        <end position="216"/>
    </location>
</feature>
<dbReference type="AlphaFoldDB" id="A0A8T1YPM2"/>
<dbReference type="Pfam" id="PF11690">
    <property type="entry name" value="DUF3287"/>
    <property type="match status" value="1"/>
</dbReference>
<feature type="coiled-coil region" evidence="1">
    <location>
        <begin position="641"/>
        <end position="675"/>
    </location>
</feature>
<dbReference type="OrthoDB" id="10356633at2759"/>
<evidence type="ECO:0000313" key="4">
    <source>
        <dbReference type="Proteomes" id="UP000694251"/>
    </source>
</evidence>
<feature type="compositionally biased region" description="Basic and acidic residues" evidence="2">
    <location>
        <begin position="724"/>
        <end position="736"/>
    </location>
</feature>
<name>A0A8T1YPM2_ARASU</name>
<accession>A0A8T1YPM2</accession>
<sequence>MSSPAVYVSDNEDDSQGIPVPRGDEVFTQTGDKFGPHFRSQSTHASLGALRRLCNIPQEIEFSLPGPNESPEMVGEGYCCAYEVYFKGCGLVFPISEVLLLYLLHLGIAFPQMAPNFLRYVLSTLTVSAEAGFSFTTSELLGLFRARDSAAAGNQTIPRPTVDFLSFFRIVSEGETNWNSFTLQRIHNAGLAIKDGKTHPLDPPPEEKDVSSLNARDKRKIQAETKALKDQLSEIGKKKRIAAISRVGSFHRKTLLVDDGSLEAALSSAVDSHGADIPNDPPVATAVCSSAQEREREETSSLCSKRKASDSDTLSNERLKTVRLSSPPRAPNPLHSVFPSSEPLDSELPLPGDRVIPERIDEPRPEASLSQGLSVRTQSPLTASISDGEEIGDIFRSFQTREGTSLPPFSVWRPEIRQMYVNRSCYLSQAFMETNGMIFHYENLLHEAMRETAKAKKEKTLAANEQRIRITDAERDSARSNALRLESELEEATALFEETNQKTELLIRNRARDIAEAEHNAREEMRGFGRQLIQSIMKFIKDEEVWTKLQSDRAELKSNLDLIGGIESGRISLEDERREVSAELATVESELSSASRPSLDLGPFSLVFGDSPSQFEVGEGSRPYEGSPEIVGRHKALCNKRKRIGRRRRALDERIKKMEREILRLESEPHEWERNGLDIVATIPTCLRRFLRMLDKFFHLSLATGDGSSFISCSSEFRRFPILRTEENEGSEEKSIDPSSGPLDLSSDEGLSSESCSGSSTSLESLSGEDF</sequence>
<evidence type="ECO:0000313" key="3">
    <source>
        <dbReference type="EMBL" id="KAG7547932.1"/>
    </source>
</evidence>
<comment type="caution">
    <text evidence="3">The sequence shown here is derived from an EMBL/GenBank/DDBJ whole genome shotgun (WGS) entry which is preliminary data.</text>
</comment>
<evidence type="ECO:0000256" key="1">
    <source>
        <dbReference type="SAM" id="Coils"/>
    </source>
</evidence>
<feature type="region of interest" description="Disordered" evidence="2">
    <location>
        <begin position="724"/>
        <end position="771"/>
    </location>
</feature>
<dbReference type="Proteomes" id="UP000694251">
    <property type="component" value="Chromosome 12"/>
</dbReference>
<dbReference type="InterPro" id="IPR021704">
    <property type="entry name" value="DUF3287"/>
</dbReference>
<proteinExistence type="predicted"/>
<protein>
    <submittedName>
        <fullName evidence="3">Uncharacterized protein</fullName>
    </submittedName>
</protein>
<evidence type="ECO:0000256" key="2">
    <source>
        <dbReference type="SAM" id="MobiDB-lite"/>
    </source>
</evidence>
<keyword evidence="4" id="KW-1185">Reference proteome</keyword>
<feature type="compositionally biased region" description="Low complexity" evidence="2">
    <location>
        <begin position="737"/>
        <end position="771"/>
    </location>
</feature>
<organism evidence="3 4">
    <name type="scientific">Arabidopsis suecica</name>
    <name type="common">Swedish thale-cress</name>
    <name type="synonym">Cardaminopsis suecica</name>
    <dbReference type="NCBI Taxonomy" id="45249"/>
    <lineage>
        <taxon>Eukaryota</taxon>
        <taxon>Viridiplantae</taxon>
        <taxon>Streptophyta</taxon>
        <taxon>Embryophyta</taxon>
        <taxon>Tracheophyta</taxon>
        <taxon>Spermatophyta</taxon>
        <taxon>Magnoliopsida</taxon>
        <taxon>eudicotyledons</taxon>
        <taxon>Gunneridae</taxon>
        <taxon>Pentapetalae</taxon>
        <taxon>rosids</taxon>
        <taxon>malvids</taxon>
        <taxon>Brassicales</taxon>
        <taxon>Brassicaceae</taxon>
        <taxon>Camelineae</taxon>
        <taxon>Arabidopsis</taxon>
    </lineage>
</organism>
<gene>
    <name evidence="3" type="ORF">ISN44_As12g031370</name>
</gene>
<dbReference type="EMBL" id="JAEFBJ010000012">
    <property type="protein sequence ID" value="KAG7547932.1"/>
    <property type="molecule type" value="Genomic_DNA"/>
</dbReference>
<keyword evidence="1" id="KW-0175">Coiled coil</keyword>
<feature type="coiled-coil region" evidence="1">
    <location>
        <begin position="475"/>
        <end position="502"/>
    </location>
</feature>
<feature type="compositionally biased region" description="Basic and acidic residues" evidence="2">
    <location>
        <begin position="194"/>
        <end position="210"/>
    </location>
</feature>
<reference evidence="3 4" key="1">
    <citation type="submission" date="2020-12" db="EMBL/GenBank/DDBJ databases">
        <title>Concerted genomic and epigenomic changes stabilize Arabidopsis allopolyploids.</title>
        <authorList>
            <person name="Chen Z."/>
        </authorList>
    </citation>
    <scope>NUCLEOTIDE SEQUENCE [LARGE SCALE GENOMIC DNA]</scope>
    <source>
        <strain evidence="3">As9502</strain>
        <tissue evidence="3">Leaf</tissue>
    </source>
</reference>